<dbReference type="PANTHER" id="PTHR30069">
    <property type="entry name" value="TONB-DEPENDENT OUTER MEMBRANE RECEPTOR"/>
    <property type="match status" value="1"/>
</dbReference>
<evidence type="ECO:0000259" key="14">
    <source>
        <dbReference type="Pfam" id="PF07715"/>
    </source>
</evidence>
<evidence type="ECO:0000313" key="16">
    <source>
        <dbReference type="Proteomes" id="UP000297635"/>
    </source>
</evidence>
<dbReference type="GO" id="GO:0009279">
    <property type="term" value="C:cell outer membrane"/>
    <property type="evidence" value="ECO:0007669"/>
    <property type="project" value="UniProtKB-SubCell"/>
</dbReference>
<keyword evidence="6 11" id="KW-0798">TonB box</keyword>
<evidence type="ECO:0000256" key="1">
    <source>
        <dbReference type="ARBA" id="ARBA00004571"/>
    </source>
</evidence>
<evidence type="ECO:0000256" key="12">
    <source>
        <dbReference type="SAM" id="SignalP"/>
    </source>
</evidence>
<evidence type="ECO:0000256" key="6">
    <source>
        <dbReference type="ARBA" id="ARBA00023077"/>
    </source>
</evidence>
<evidence type="ECO:0000256" key="5">
    <source>
        <dbReference type="ARBA" id="ARBA00022729"/>
    </source>
</evidence>
<keyword evidence="4 10" id="KW-0812">Transmembrane</keyword>
<keyword evidence="3 10" id="KW-1134">Transmembrane beta strand</keyword>
<dbReference type="PROSITE" id="PS52016">
    <property type="entry name" value="TONB_DEPENDENT_REC_3"/>
    <property type="match status" value="1"/>
</dbReference>
<evidence type="ECO:0000256" key="4">
    <source>
        <dbReference type="ARBA" id="ARBA00022692"/>
    </source>
</evidence>
<feature type="chain" id="PRO_5021487686" evidence="12">
    <location>
        <begin position="23"/>
        <end position="622"/>
    </location>
</feature>
<dbReference type="InterPro" id="IPR039426">
    <property type="entry name" value="TonB-dep_rcpt-like"/>
</dbReference>
<evidence type="ECO:0000256" key="2">
    <source>
        <dbReference type="ARBA" id="ARBA00022448"/>
    </source>
</evidence>
<dbReference type="GO" id="GO:0015344">
    <property type="term" value="F:siderophore uptake transmembrane transporter activity"/>
    <property type="evidence" value="ECO:0007669"/>
    <property type="project" value="TreeGrafter"/>
</dbReference>
<dbReference type="AlphaFoldDB" id="A0A4Z0VAE8"/>
<dbReference type="Pfam" id="PF00593">
    <property type="entry name" value="TonB_dep_Rec_b-barrel"/>
    <property type="match status" value="1"/>
</dbReference>
<accession>A0A4Z0VAE8</accession>
<feature type="domain" description="TonB-dependent receptor-like beta-barrel" evidence="13">
    <location>
        <begin position="189"/>
        <end position="582"/>
    </location>
</feature>
<dbReference type="GO" id="GO:0044718">
    <property type="term" value="P:siderophore transmembrane transport"/>
    <property type="evidence" value="ECO:0007669"/>
    <property type="project" value="TreeGrafter"/>
</dbReference>
<evidence type="ECO:0000256" key="3">
    <source>
        <dbReference type="ARBA" id="ARBA00022452"/>
    </source>
</evidence>
<comment type="similarity">
    <text evidence="10 11">Belongs to the TonB-dependent receptor family.</text>
</comment>
<protein>
    <submittedName>
        <fullName evidence="15">TonB-dependent receptor</fullName>
    </submittedName>
</protein>
<name>A0A4Z0VAE8_9BACT</name>
<dbReference type="InterPro" id="IPR000531">
    <property type="entry name" value="Beta-barrel_TonB"/>
</dbReference>
<evidence type="ECO:0000256" key="11">
    <source>
        <dbReference type="RuleBase" id="RU003357"/>
    </source>
</evidence>
<dbReference type="EMBL" id="SJSA01000001">
    <property type="protein sequence ID" value="TGG40498.1"/>
    <property type="molecule type" value="Genomic_DNA"/>
</dbReference>
<keyword evidence="16" id="KW-1185">Reference proteome</keyword>
<dbReference type="InterPro" id="IPR012910">
    <property type="entry name" value="Plug_dom"/>
</dbReference>
<keyword evidence="9 10" id="KW-0998">Cell outer membrane</keyword>
<dbReference type="Gene3D" id="2.170.130.10">
    <property type="entry name" value="TonB-dependent receptor, plug domain"/>
    <property type="match status" value="1"/>
</dbReference>
<comment type="caution">
    <text evidence="15">The sequence shown here is derived from an EMBL/GenBank/DDBJ whole genome shotgun (WGS) entry which is preliminary data.</text>
</comment>
<feature type="domain" description="TonB-dependent receptor plug" evidence="14">
    <location>
        <begin position="52"/>
        <end position="165"/>
    </location>
</feature>
<evidence type="ECO:0000313" key="15">
    <source>
        <dbReference type="EMBL" id="TGG40498.1"/>
    </source>
</evidence>
<evidence type="ECO:0000259" key="13">
    <source>
        <dbReference type="Pfam" id="PF00593"/>
    </source>
</evidence>
<keyword evidence="7 10" id="KW-0472">Membrane</keyword>
<dbReference type="GeneID" id="82149601"/>
<evidence type="ECO:0000256" key="8">
    <source>
        <dbReference type="ARBA" id="ARBA00023170"/>
    </source>
</evidence>
<dbReference type="PANTHER" id="PTHR30069:SF29">
    <property type="entry name" value="HEMOGLOBIN AND HEMOGLOBIN-HAPTOGLOBIN-BINDING PROTEIN 1-RELATED"/>
    <property type="match status" value="1"/>
</dbReference>
<evidence type="ECO:0000256" key="7">
    <source>
        <dbReference type="ARBA" id="ARBA00023136"/>
    </source>
</evidence>
<evidence type="ECO:0000256" key="9">
    <source>
        <dbReference type="ARBA" id="ARBA00023237"/>
    </source>
</evidence>
<keyword evidence="5 12" id="KW-0732">Signal</keyword>
<dbReference type="Proteomes" id="UP000297635">
    <property type="component" value="Unassembled WGS sequence"/>
</dbReference>
<dbReference type="InterPro" id="IPR037066">
    <property type="entry name" value="Plug_dom_sf"/>
</dbReference>
<feature type="signal peptide" evidence="12">
    <location>
        <begin position="1"/>
        <end position="22"/>
    </location>
</feature>
<evidence type="ECO:0000256" key="10">
    <source>
        <dbReference type="PROSITE-ProRule" id="PRU01360"/>
    </source>
</evidence>
<reference evidence="15 16" key="1">
    <citation type="submission" date="2019-02" db="EMBL/GenBank/DDBJ databases">
        <title>Isolation and identification of novel species under the genus Muribaculum.</title>
        <authorList>
            <person name="Miyake S."/>
            <person name="Ding Y."/>
            <person name="Low A."/>
            <person name="Soh M."/>
            <person name="Seedorf H."/>
        </authorList>
    </citation>
    <scope>NUCLEOTIDE SEQUENCE [LARGE SCALE GENOMIC DNA]</scope>
    <source>
        <strain evidence="15 16">TLL-A3</strain>
    </source>
</reference>
<comment type="subcellular location">
    <subcellularLocation>
        <location evidence="1 10">Cell outer membrane</location>
        <topology evidence="1 10">Multi-pass membrane protein</topology>
    </subcellularLocation>
</comment>
<sequence>MKTSHIILLSLSAITLPIRMSAAYSETPDSMDLILNEVVVTGSNQAVSRDLTPYTVSVVSHRQLEATGQTQVLSAISGQVPSLFVTQRSIIGFGVSNGGSGHIKMRGVGGDRASGVLMMVDGQPQFAGIYSHHVADFYDKERVERVEVLRGPGSVLYGSNAMAGVVNVITRNAERQGVSTTLSTQYGSYNTWLSSISNTVRAERFSSLVSLSYDRTDGNVEGFDFRQSGGYGKIGYDISKAWKAGADFTLTNFKGDDPVYPKLSDPESEDVYHQSVTRGEASLSLTNNHGSTNGSAMLYYSWGNHVIDDPRHFRSSDDRLGVLVYQNFHPWRGAQMTGGFDFNTYSGKIPISGGKPHEEGSVTTIDRKTVTEYSPYITISQAVSGELIVINGGLRICSSDKFDTRWIPQAGFSVNPGAGFNIKASVSKGYRNPSFRELYLYRMANPELEPETMMNYEISVGKSFSRYLGASVTAYYCKGDNMIQTLDMKNQNTGRFINKGVELSLTSHPFSSLMLSATYSYLHTSLENLTGAPRNQYYLGADWHASDRLNISADLKGVGGLYVHESVDRQSYALLNLKVAYQACRYACVFMRLENITDSRYVINRGYDMPGFTALGGVKLNF</sequence>
<dbReference type="RefSeq" id="WP_135471510.1">
    <property type="nucleotide sequence ID" value="NZ_CASCNC010000008.1"/>
</dbReference>
<proteinExistence type="inferred from homology"/>
<gene>
    <name evidence="15" type="ORF">EZ315_07330</name>
</gene>
<keyword evidence="8 15" id="KW-0675">Receptor</keyword>
<organism evidence="15 16">
    <name type="scientific">Duncaniella freteri</name>
    <dbReference type="NCBI Taxonomy" id="2530391"/>
    <lineage>
        <taxon>Bacteria</taxon>
        <taxon>Pseudomonadati</taxon>
        <taxon>Bacteroidota</taxon>
        <taxon>Bacteroidia</taxon>
        <taxon>Bacteroidales</taxon>
        <taxon>Muribaculaceae</taxon>
        <taxon>Duncaniella</taxon>
    </lineage>
</organism>
<dbReference type="Pfam" id="PF07715">
    <property type="entry name" value="Plug"/>
    <property type="match status" value="1"/>
</dbReference>
<dbReference type="SUPFAM" id="SSF56935">
    <property type="entry name" value="Porins"/>
    <property type="match status" value="1"/>
</dbReference>
<keyword evidence="2 10" id="KW-0813">Transport</keyword>
<dbReference type="Gene3D" id="2.40.170.20">
    <property type="entry name" value="TonB-dependent receptor, beta-barrel domain"/>
    <property type="match status" value="1"/>
</dbReference>
<dbReference type="InterPro" id="IPR036942">
    <property type="entry name" value="Beta-barrel_TonB_sf"/>
</dbReference>